<dbReference type="Pfam" id="PF14214">
    <property type="entry name" value="Helitron_like_N"/>
    <property type="match status" value="2"/>
</dbReference>
<feature type="domain" description="Helitron helicase-like" evidence="1">
    <location>
        <begin position="38"/>
        <end position="104"/>
    </location>
</feature>
<gene>
    <name evidence="2" type="ORF">Slati_1415600</name>
</gene>
<reference evidence="2" key="1">
    <citation type="submission" date="2020-06" db="EMBL/GenBank/DDBJ databases">
        <authorList>
            <person name="Li T."/>
            <person name="Hu X."/>
            <person name="Zhang T."/>
            <person name="Song X."/>
            <person name="Zhang H."/>
            <person name="Dai N."/>
            <person name="Sheng W."/>
            <person name="Hou X."/>
            <person name="Wei L."/>
        </authorList>
    </citation>
    <scope>NUCLEOTIDE SEQUENCE</scope>
    <source>
        <strain evidence="2">KEN1</strain>
        <tissue evidence="2">Leaf</tissue>
    </source>
</reference>
<evidence type="ECO:0000259" key="1">
    <source>
        <dbReference type="Pfam" id="PF14214"/>
    </source>
</evidence>
<comment type="caution">
    <text evidence="2">The sequence shown here is derived from an EMBL/GenBank/DDBJ whole genome shotgun (WGS) entry which is preliminary data.</text>
</comment>
<dbReference type="PANTHER" id="PTHR45786">
    <property type="entry name" value="DNA BINDING PROTEIN-LIKE"/>
    <property type="match status" value="1"/>
</dbReference>
<organism evidence="2">
    <name type="scientific">Sesamum latifolium</name>
    <dbReference type="NCBI Taxonomy" id="2727402"/>
    <lineage>
        <taxon>Eukaryota</taxon>
        <taxon>Viridiplantae</taxon>
        <taxon>Streptophyta</taxon>
        <taxon>Embryophyta</taxon>
        <taxon>Tracheophyta</taxon>
        <taxon>Spermatophyta</taxon>
        <taxon>Magnoliopsida</taxon>
        <taxon>eudicotyledons</taxon>
        <taxon>Gunneridae</taxon>
        <taxon>Pentapetalae</taxon>
        <taxon>asterids</taxon>
        <taxon>lamiids</taxon>
        <taxon>Lamiales</taxon>
        <taxon>Pedaliaceae</taxon>
        <taxon>Sesamum</taxon>
    </lineage>
</organism>
<dbReference type="EMBL" id="JACGWN010000005">
    <property type="protein sequence ID" value="KAL0448592.1"/>
    <property type="molecule type" value="Genomic_DNA"/>
</dbReference>
<protein>
    <recommendedName>
        <fullName evidence="1">Helitron helicase-like domain-containing protein</fullName>
    </recommendedName>
</protein>
<dbReference type="InterPro" id="IPR025476">
    <property type="entry name" value="Helitron_helicase-like"/>
</dbReference>
<dbReference type="PANTHER" id="PTHR45786:SF80">
    <property type="entry name" value="HELITRON HELICASE-LIKE DOMAIN-CONTAINING PROTEIN"/>
    <property type="match status" value="1"/>
</dbReference>
<accession>A0AAW2X749</accession>
<evidence type="ECO:0000313" key="2">
    <source>
        <dbReference type="EMBL" id="KAL0448592.1"/>
    </source>
</evidence>
<sequence>IFSYYDPLQYPLLFPYGTYGWDSDYRTSNGTRVTCCDYYAYMLQIRMHHPSILLYGGRLLQQYAVDNYVKIETQKLRFIRTHQQEIKAKLYQGFQDCLNAGEDDADLFIMMTCNPSWEEIQNELKPGQTPQDRPNLLTRIFRAKFEELKKDIYTRGVLEKVVAHVHVIEFQKRGLPHAHILVILDENDKLNTPDDYDCIVQAEIPDKDEEPMLYEAVIRHMIHGPCGEMNVNAPCMKNENCKKNYPKSFASCTIQGSDSYPIYWRRDDGRSIALDHNCDVVIDNGWVVPYNPWLLLKYDVILMLRSVAA</sequence>
<feature type="non-terminal residue" evidence="2">
    <location>
        <position position="1"/>
    </location>
</feature>
<proteinExistence type="predicted"/>
<name>A0AAW2X749_9LAMI</name>
<dbReference type="AlphaFoldDB" id="A0AAW2X749"/>
<feature type="domain" description="Helitron helicase-like" evidence="1">
    <location>
        <begin position="105"/>
        <end position="182"/>
    </location>
</feature>
<reference evidence="2" key="2">
    <citation type="journal article" date="2024" name="Plant">
        <title>Genomic evolution and insights into agronomic trait innovations of Sesamum species.</title>
        <authorList>
            <person name="Miao H."/>
            <person name="Wang L."/>
            <person name="Qu L."/>
            <person name="Liu H."/>
            <person name="Sun Y."/>
            <person name="Le M."/>
            <person name="Wang Q."/>
            <person name="Wei S."/>
            <person name="Zheng Y."/>
            <person name="Lin W."/>
            <person name="Duan Y."/>
            <person name="Cao H."/>
            <person name="Xiong S."/>
            <person name="Wang X."/>
            <person name="Wei L."/>
            <person name="Li C."/>
            <person name="Ma Q."/>
            <person name="Ju M."/>
            <person name="Zhao R."/>
            <person name="Li G."/>
            <person name="Mu C."/>
            <person name="Tian Q."/>
            <person name="Mei H."/>
            <person name="Zhang T."/>
            <person name="Gao T."/>
            <person name="Zhang H."/>
        </authorList>
    </citation>
    <scope>NUCLEOTIDE SEQUENCE</scope>
    <source>
        <strain evidence="2">KEN1</strain>
    </source>
</reference>